<evidence type="ECO:0000256" key="2">
    <source>
        <dbReference type="ARBA" id="ARBA00023015"/>
    </source>
</evidence>
<dbReference type="SUPFAM" id="SSF54171">
    <property type="entry name" value="DNA-binding domain"/>
    <property type="match status" value="1"/>
</dbReference>
<dbReference type="InterPro" id="IPR016177">
    <property type="entry name" value="DNA-bd_dom_sf"/>
</dbReference>
<dbReference type="CDD" id="cd00018">
    <property type="entry name" value="AP2"/>
    <property type="match status" value="1"/>
</dbReference>
<dbReference type="InterPro" id="IPR036955">
    <property type="entry name" value="AP2/ERF_dom_sf"/>
</dbReference>
<evidence type="ECO:0000259" key="8">
    <source>
        <dbReference type="PROSITE" id="PS51032"/>
    </source>
</evidence>
<feature type="region of interest" description="Disordered" evidence="7">
    <location>
        <begin position="38"/>
        <end position="96"/>
    </location>
</feature>
<comment type="subcellular location">
    <subcellularLocation>
        <location evidence="1">Nucleus</location>
    </subcellularLocation>
</comment>
<gene>
    <name evidence="9" type="ORF">MUK42_04919</name>
</gene>
<dbReference type="GO" id="GO:0003677">
    <property type="term" value="F:DNA binding"/>
    <property type="evidence" value="ECO:0007669"/>
    <property type="project" value="UniProtKB-KW"/>
</dbReference>
<dbReference type="PROSITE" id="PS51032">
    <property type="entry name" value="AP2_ERF"/>
    <property type="match status" value="2"/>
</dbReference>
<keyword evidence="4" id="KW-0804">Transcription</keyword>
<dbReference type="PANTHER" id="PTHR32467">
    <property type="entry name" value="AP2-LIKE ETHYLENE-RESPONSIVE TRANSCRIPTION FACTOR"/>
    <property type="match status" value="1"/>
</dbReference>
<dbReference type="GO" id="GO:0005634">
    <property type="term" value="C:nucleus"/>
    <property type="evidence" value="ECO:0007669"/>
    <property type="project" value="UniProtKB-SubCell"/>
</dbReference>
<comment type="similarity">
    <text evidence="6">Belongs to the AP2/ERF transcription factor family. AP2 subfamily.</text>
</comment>
<evidence type="ECO:0000313" key="10">
    <source>
        <dbReference type="Proteomes" id="UP001055439"/>
    </source>
</evidence>
<dbReference type="AlphaFoldDB" id="A0A9E7IG67"/>
<dbReference type="SMART" id="SM00380">
    <property type="entry name" value="AP2"/>
    <property type="match status" value="2"/>
</dbReference>
<evidence type="ECO:0000313" key="9">
    <source>
        <dbReference type="EMBL" id="URE47232.1"/>
    </source>
</evidence>
<dbReference type="EMBL" id="CP097511">
    <property type="protein sequence ID" value="URE47232.1"/>
    <property type="molecule type" value="Genomic_DNA"/>
</dbReference>
<sequence length="478" mass="51739">MSEANVPSDPLVDEELSRNHNLILPLLNEGSELVVCSDRDGGQAAAEAPEAAEPEADSAANDTRHKNSDPVTEEKPNLVGDAVGKGSDDSEAAPISSCNIDADVGIVYEGTTVVEESHGLEVAPLNTGDFSITVGVVDDETNIRKESDDSEVTPIGTGVVDAIVGFPVGGTTARKEPSGPVIPSRCCDDSHVTDSVEVMTNAAGKDDPNMLSVSCEAAEATNYVVDKETEFEEAIDGSTMVPLPEKALEKKVGTLVTAAMKKYAVPRSSSYHGVTKLKWSGKFEAHLWDNTSRVEGRKRKGKHGMKLISHRSNMDSWLVFVIQGAVALCCSYVSEEMAARAHDLAALKYWGPGPTTKLNFPVSDYEKELETMKTMSQEEFVAYVRRKSSCFSRGASIYRGVTRRRKDGKWQARIGRVGDLKDAKDIYLGTFDTEEEAAEAYDIAAIELRGVHAVTNFDLSNYDEGGIKRSEDPCTLEM</sequence>
<protein>
    <submittedName>
        <fullName evidence="9">AP2</fullName>
    </submittedName>
</protein>
<evidence type="ECO:0000256" key="7">
    <source>
        <dbReference type="SAM" id="MobiDB-lite"/>
    </source>
</evidence>
<dbReference type="InterPro" id="IPR001471">
    <property type="entry name" value="AP2/ERF_dom"/>
</dbReference>
<evidence type="ECO:0000256" key="3">
    <source>
        <dbReference type="ARBA" id="ARBA00023125"/>
    </source>
</evidence>
<dbReference type="Proteomes" id="UP001055439">
    <property type="component" value="Chromosome 9"/>
</dbReference>
<keyword evidence="3" id="KW-0238">DNA-binding</keyword>
<dbReference type="Gene3D" id="3.30.730.10">
    <property type="entry name" value="AP2/ERF domain"/>
    <property type="match status" value="2"/>
</dbReference>
<keyword evidence="5" id="KW-0539">Nucleus</keyword>
<dbReference type="GO" id="GO:0003700">
    <property type="term" value="F:DNA-binding transcription factor activity"/>
    <property type="evidence" value="ECO:0007669"/>
    <property type="project" value="InterPro"/>
</dbReference>
<keyword evidence="2" id="KW-0805">Transcription regulation</keyword>
<evidence type="ECO:0000256" key="5">
    <source>
        <dbReference type="ARBA" id="ARBA00023242"/>
    </source>
</evidence>
<feature type="domain" description="AP2/ERF" evidence="8">
    <location>
        <begin position="270"/>
        <end position="361"/>
    </location>
</feature>
<keyword evidence="10" id="KW-1185">Reference proteome</keyword>
<dbReference type="PANTHER" id="PTHR32467:SF83">
    <property type="entry name" value="AP2_ERF DOMAIN-CONTAINING PROTEIN"/>
    <property type="match status" value="1"/>
</dbReference>
<dbReference type="Pfam" id="PF00847">
    <property type="entry name" value="AP2"/>
    <property type="match status" value="1"/>
</dbReference>
<name>A0A9E7IG67_9LILI</name>
<evidence type="ECO:0000256" key="4">
    <source>
        <dbReference type="ARBA" id="ARBA00023163"/>
    </source>
</evidence>
<dbReference type="OrthoDB" id="207175at2759"/>
<accession>A0A9E7IG67</accession>
<feature type="domain" description="AP2/ERF" evidence="8">
    <location>
        <begin position="397"/>
        <end position="458"/>
    </location>
</feature>
<proteinExistence type="inferred from homology"/>
<feature type="compositionally biased region" description="Basic and acidic residues" evidence="7">
    <location>
        <begin position="62"/>
        <end position="76"/>
    </location>
</feature>
<evidence type="ECO:0000256" key="6">
    <source>
        <dbReference type="ARBA" id="ARBA00037973"/>
    </source>
</evidence>
<evidence type="ECO:0000256" key="1">
    <source>
        <dbReference type="ARBA" id="ARBA00004123"/>
    </source>
</evidence>
<organism evidence="9 10">
    <name type="scientific">Musa troglodytarum</name>
    <name type="common">fe'i banana</name>
    <dbReference type="NCBI Taxonomy" id="320322"/>
    <lineage>
        <taxon>Eukaryota</taxon>
        <taxon>Viridiplantae</taxon>
        <taxon>Streptophyta</taxon>
        <taxon>Embryophyta</taxon>
        <taxon>Tracheophyta</taxon>
        <taxon>Spermatophyta</taxon>
        <taxon>Magnoliopsida</taxon>
        <taxon>Liliopsida</taxon>
        <taxon>Zingiberales</taxon>
        <taxon>Musaceae</taxon>
        <taxon>Musa</taxon>
    </lineage>
</organism>
<reference evidence="9" key="1">
    <citation type="submission" date="2022-05" db="EMBL/GenBank/DDBJ databases">
        <title>The Musa troglodytarum L. genome provides insights into the mechanism of non-climacteric behaviour and enrichment of carotenoids.</title>
        <authorList>
            <person name="Wang J."/>
        </authorList>
    </citation>
    <scope>NUCLEOTIDE SEQUENCE</scope>
    <source>
        <tissue evidence="9">Leaf</tissue>
    </source>
</reference>